<organism evidence="3 4">
    <name type="scientific">Cyclostephanos tholiformis</name>
    <dbReference type="NCBI Taxonomy" id="382380"/>
    <lineage>
        <taxon>Eukaryota</taxon>
        <taxon>Sar</taxon>
        <taxon>Stramenopiles</taxon>
        <taxon>Ochrophyta</taxon>
        <taxon>Bacillariophyta</taxon>
        <taxon>Coscinodiscophyceae</taxon>
        <taxon>Thalassiosirophycidae</taxon>
        <taxon>Stephanodiscales</taxon>
        <taxon>Stephanodiscaceae</taxon>
        <taxon>Cyclostephanos</taxon>
    </lineage>
</organism>
<dbReference type="Gene3D" id="3.40.50.720">
    <property type="entry name" value="NAD(P)-binding Rossmann-like Domain"/>
    <property type="match status" value="2"/>
</dbReference>
<dbReference type="EMBL" id="JALLPB020000030">
    <property type="protein sequence ID" value="KAL3823767.1"/>
    <property type="molecule type" value="Genomic_DNA"/>
</dbReference>
<feature type="domain" description="Ketopantoate reductase N-terminal" evidence="1">
    <location>
        <begin position="4"/>
        <end position="61"/>
    </location>
</feature>
<keyword evidence="4" id="KW-1185">Reference proteome</keyword>
<evidence type="ECO:0000259" key="1">
    <source>
        <dbReference type="Pfam" id="PF02558"/>
    </source>
</evidence>
<dbReference type="InterPro" id="IPR008927">
    <property type="entry name" value="6-PGluconate_DH-like_C_sf"/>
</dbReference>
<feature type="non-terminal residue" evidence="3">
    <location>
        <position position="1"/>
    </location>
</feature>
<accession>A0ABD3SH54</accession>
<dbReference type="Proteomes" id="UP001530377">
    <property type="component" value="Unassembled WGS sequence"/>
</dbReference>
<evidence type="ECO:0000313" key="4">
    <source>
        <dbReference type="Proteomes" id="UP001530377"/>
    </source>
</evidence>
<dbReference type="AlphaFoldDB" id="A0ABD3SH54"/>
<dbReference type="InterPro" id="IPR013328">
    <property type="entry name" value="6PGD_dom2"/>
</dbReference>
<evidence type="ECO:0000313" key="3">
    <source>
        <dbReference type="EMBL" id="KAL3823767.1"/>
    </source>
</evidence>
<evidence type="ECO:0000259" key="2">
    <source>
        <dbReference type="Pfam" id="PF08546"/>
    </source>
</evidence>
<gene>
    <name evidence="3" type="ORF">ACHAXA_004860</name>
</gene>
<dbReference type="Pfam" id="PF08546">
    <property type="entry name" value="ApbA_C"/>
    <property type="match status" value="1"/>
</dbReference>
<proteinExistence type="predicted"/>
<reference evidence="3 4" key="1">
    <citation type="submission" date="2024-10" db="EMBL/GenBank/DDBJ databases">
        <title>Updated reference genomes for cyclostephanoid diatoms.</title>
        <authorList>
            <person name="Roberts W.R."/>
            <person name="Alverson A.J."/>
        </authorList>
    </citation>
    <scope>NUCLEOTIDE SEQUENCE [LARGE SCALE GENOMIC DNA]</scope>
    <source>
        <strain evidence="3 4">AJA228-03</strain>
    </source>
</reference>
<protein>
    <recommendedName>
        <fullName evidence="5">2-dehydropantoate 2-reductase</fullName>
    </recommendedName>
</protein>
<dbReference type="Gene3D" id="1.10.1040.10">
    <property type="entry name" value="N-(1-d-carboxylethyl)-l-norvaline Dehydrogenase, domain 2"/>
    <property type="match status" value="1"/>
</dbReference>
<dbReference type="PANTHER" id="PTHR21708:SF26">
    <property type="entry name" value="2-DEHYDROPANTOATE 2-REDUCTASE"/>
    <property type="match status" value="1"/>
</dbReference>
<dbReference type="InterPro" id="IPR051402">
    <property type="entry name" value="KPR-Related"/>
</dbReference>
<evidence type="ECO:0008006" key="5">
    <source>
        <dbReference type="Google" id="ProtNLM"/>
    </source>
</evidence>
<dbReference type="PANTHER" id="PTHR21708">
    <property type="entry name" value="PROBABLE 2-DEHYDROPANTOATE 2-REDUCTASE"/>
    <property type="match status" value="1"/>
</dbReference>
<dbReference type="SUPFAM" id="SSF48179">
    <property type="entry name" value="6-phosphogluconate dehydrogenase C-terminal domain-like"/>
    <property type="match status" value="1"/>
</dbReference>
<dbReference type="InterPro" id="IPR013332">
    <property type="entry name" value="KPR_N"/>
</dbReference>
<feature type="domain" description="Ketopantoate reductase C-terminal" evidence="2">
    <location>
        <begin position="262"/>
        <end position="392"/>
    </location>
</feature>
<feature type="domain" description="Ketopantoate reductase N-terminal" evidence="1">
    <location>
        <begin position="130"/>
        <end position="211"/>
    </location>
</feature>
<sequence>TRRIAVVGAGAVGSYYGGRLWEGGGTTTSVLFHLRGENYDHCTKHGIDISSYHGDFRIPSRDLLAYRTTEDMARGILANVTAGDDNDDENDDLLGTVGGGGGGMRILRLDRVRGEVHLREYIPRRSVSNSYPLDEVPTLIEPLLSPQTRLLVIMNGLIEDDLVSMMRHRRESRGLRGVGCRAIYGGMALICSNRISPGKISHTYGGKLVCGVAYSADAESGEVEGGGYNVDRDGDGWVDSDRRAIEDLFRHASSVPFEFDPNLRRGRWWKNVWNLPFSGISVSMGGITIDRIVNDPSLRRLAYKVMDETIAIANADLRKHGCTEDELLGEETKDEMMTLSDNMGPYKPSTMLDLHARKAMEVKYLFRKAVDRANDLGVDCPHLETLVCQIEAHQRHHNLY</sequence>
<dbReference type="FunFam" id="1.10.1040.10:FF:000017">
    <property type="entry name" value="2-dehydropantoate 2-reductase"/>
    <property type="match status" value="1"/>
</dbReference>
<comment type="caution">
    <text evidence="3">The sequence shown here is derived from an EMBL/GenBank/DDBJ whole genome shotgun (WGS) entry which is preliminary data.</text>
</comment>
<dbReference type="Pfam" id="PF02558">
    <property type="entry name" value="ApbA"/>
    <property type="match status" value="2"/>
</dbReference>
<dbReference type="InterPro" id="IPR013752">
    <property type="entry name" value="KPA_reductase"/>
</dbReference>
<name>A0ABD3SH54_9STRA</name>